<keyword evidence="2" id="KW-1185">Reference proteome</keyword>
<dbReference type="Pfam" id="PF06041">
    <property type="entry name" value="DUF924"/>
    <property type="match status" value="1"/>
</dbReference>
<evidence type="ECO:0000313" key="2">
    <source>
        <dbReference type="Proteomes" id="UP001139333"/>
    </source>
</evidence>
<dbReference type="InterPro" id="IPR010323">
    <property type="entry name" value="DUF924"/>
</dbReference>
<name>A0A9X1ZQA0_9GAMM</name>
<reference evidence="1" key="1">
    <citation type="submission" date="2022-01" db="EMBL/GenBank/DDBJ databases">
        <title>Whole genome-based taxonomy of the Shewanellaceae.</title>
        <authorList>
            <person name="Martin-Rodriguez A.J."/>
        </authorList>
    </citation>
    <scope>NUCLEOTIDE SEQUENCE</scope>
    <source>
        <strain evidence="1">DSM 16422</strain>
    </source>
</reference>
<evidence type="ECO:0000313" key="1">
    <source>
        <dbReference type="EMBL" id="MCL1143602.1"/>
    </source>
</evidence>
<comment type="caution">
    <text evidence="1">The sequence shown here is derived from an EMBL/GenBank/DDBJ whole genome shotgun (WGS) entry which is preliminary data.</text>
</comment>
<proteinExistence type="predicted"/>
<dbReference type="Gene3D" id="1.20.58.320">
    <property type="entry name" value="TPR-like"/>
    <property type="match status" value="1"/>
</dbReference>
<gene>
    <name evidence="1" type="ORF">L2672_12980</name>
</gene>
<accession>A0A9X1ZQA0</accession>
<dbReference type="EMBL" id="JAKIKP010000010">
    <property type="protein sequence ID" value="MCL1143602.1"/>
    <property type="molecule type" value="Genomic_DNA"/>
</dbReference>
<dbReference type="RefSeq" id="WP_248996277.1">
    <property type="nucleotide sequence ID" value="NZ_JAKIKP010000010.1"/>
</dbReference>
<dbReference type="SUPFAM" id="SSF48452">
    <property type="entry name" value="TPR-like"/>
    <property type="match status" value="1"/>
</dbReference>
<organism evidence="1 2">
    <name type="scientific">Shewanella gaetbuli</name>
    <dbReference type="NCBI Taxonomy" id="220752"/>
    <lineage>
        <taxon>Bacteria</taxon>
        <taxon>Pseudomonadati</taxon>
        <taxon>Pseudomonadota</taxon>
        <taxon>Gammaproteobacteria</taxon>
        <taxon>Alteromonadales</taxon>
        <taxon>Shewanellaceae</taxon>
        <taxon>Shewanella</taxon>
    </lineage>
</organism>
<sequence>MYKDVIDFWFTELSPKQWWHKDPELDSIIQQRFEKLLLKAKAAELFSWRDSPLGSLAEVIVLDQFSRNIYRDKAEAFACDAMALVLAQVAISKGFDQQLPDEQRAFLYMPFMHSESAMIHVEAVELLSRLSNKNNLAFEYQHKAIIDKFGRYPHRNNILQRQSTALELEFLQQPNSSF</sequence>
<dbReference type="AlphaFoldDB" id="A0A9X1ZQA0"/>
<protein>
    <submittedName>
        <fullName evidence="1">DUF924 domain-containing protein</fullName>
    </submittedName>
</protein>
<dbReference type="Proteomes" id="UP001139333">
    <property type="component" value="Unassembled WGS sequence"/>
</dbReference>
<dbReference type="InterPro" id="IPR011990">
    <property type="entry name" value="TPR-like_helical_dom_sf"/>
</dbReference>
<dbReference type="Gene3D" id="1.25.40.10">
    <property type="entry name" value="Tetratricopeptide repeat domain"/>
    <property type="match status" value="1"/>
</dbReference>